<dbReference type="InterPro" id="IPR001343">
    <property type="entry name" value="Hemolysn_Ca-bd"/>
</dbReference>
<reference evidence="4 5" key="1">
    <citation type="submission" date="2018-10" db="EMBL/GenBank/DDBJ databases">
        <authorList>
            <person name="Jung H.S."/>
            <person name="Jeon C.O."/>
        </authorList>
    </citation>
    <scope>NUCLEOTIDE SEQUENCE [LARGE SCALE GENOMIC DNA]</scope>
    <source>
        <strain evidence="4 5">MA-7-27</strain>
    </source>
</reference>
<dbReference type="EMBL" id="RCNT01000002">
    <property type="protein sequence ID" value="RMA43301.1"/>
    <property type="molecule type" value="Genomic_DNA"/>
</dbReference>
<dbReference type="Pfam" id="PF00353">
    <property type="entry name" value="HemolysinCabind"/>
    <property type="match status" value="6"/>
</dbReference>
<dbReference type="SUPFAM" id="SSF51120">
    <property type="entry name" value="beta-Roll"/>
    <property type="match status" value="3"/>
</dbReference>
<evidence type="ECO:0000256" key="2">
    <source>
        <dbReference type="ARBA" id="ARBA00022525"/>
    </source>
</evidence>
<evidence type="ECO:0008006" key="6">
    <source>
        <dbReference type="Google" id="ProtNLM"/>
    </source>
</evidence>
<dbReference type="PANTHER" id="PTHR38340:SF1">
    <property type="entry name" value="S-LAYER PROTEIN"/>
    <property type="match status" value="1"/>
</dbReference>
<keyword evidence="2" id="KW-0964">Secreted</keyword>
<sequence>MFTPSFNLTGTESDDIIRTGGADDSLLSSVGNDYWDAGGGEDTISYLAETGTLDVTTFEGLTFVRKAAGGEDTLANVEQVNGSSSDNVVSIDGNFFELVAVPEVSGGEAADGSELSANEDHGDTFDMSGITGVFETFFDIRNGHVAGGASAGDTLELVLSAVHFENVIGTGSNDEVIGDADNNLLSGGAGADTLDGGAGKDFIYFASTSGAVEVDFSTGTGTGSHADGDTYDNIEGVVGTDDDDTFVSASNGGVEYFAGGAGNDTIIIKNDPGMGLFGPEGPPDPGTAVIWGGSGPDEIYFEGSTRLMVVNIEGLTEDNFHTFDLDDLDLGPSFDWTLIDAVIINPDAGDRIFYEGYGEPLFGPPNDDAPPSLDFHMLTAPSTGSITTEVTISSPEVDPEEVVEEVTVSFDGGFGYYAQTFLSGFSGQIFTRGAEAELLVLIEYVTRPEEFRFPGDWDEDFDPNDAVQVVQSLDGDLSFHVFEAYTLNGTKGYNPFDEDTWLPTLDANEFTSFVGPPGFYIAGGSMSGGVISGNGSISYTMEDDGSGFATLVDDAFTNGGGTPAPAPSRPGSVDGTNGNDVIGAFYTDPETEGAGTGDDTVDGAAGDDVIYGGAGDDAIYDGAGNDASYGDSGNDQFFASAGADHYDGGTGLDELTYASSTTGLTIDLLDSANSTGDAAGDTFNSIERVVRTGFADVIRLSADVSGFGGDGDDEITDASGLETMTGGAGADVFVLVAGDGAEDIITDFEVASDRIDLSAWGVQWFDQLTIATTPTDTAGFVDVQISYSGESVALVTLSDADAANLTSSSFVFAASDPDLFGTAGNDRIDHNFTAADGTEVGDTGQRIFAGDGNDRTFDGAGDDLVFGEDGNDTFLAGAGSDLYDGGNGNDGVSYSEPTSGVTIDMNDAANSTGNAFGDVYVDIENMTGSHHNDIIFLADGVRGFGGTGDDVIHDAGGLEIMTGHGGVDTFVFQAGDGFKDAVSGYEAGIDLIDLSAWGVTSVDDLTFELKDIKSNGQAHIDISYGVESVRLLSVDMAASVTLTTDDFLFATV</sequence>
<accession>A0A3L9Y391</accession>
<evidence type="ECO:0000313" key="5">
    <source>
        <dbReference type="Proteomes" id="UP000281343"/>
    </source>
</evidence>
<dbReference type="InterPro" id="IPR050557">
    <property type="entry name" value="RTX_toxin/Mannuronan_C5-epim"/>
</dbReference>
<evidence type="ECO:0000256" key="3">
    <source>
        <dbReference type="SAM" id="MobiDB-lite"/>
    </source>
</evidence>
<dbReference type="GO" id="GO:0005509">
    <property type="term" value="F:calcium ion binding"/>
    <property type="evidence" value="ECO:0007669"/>
    <property type="project" value="InterPro"/>
</dbReference>
<dbReference type="GO" id="GO:0005576">
    <property type="term" value="C:extracellular region"/>
    <property type="evidence" value="ECO:0007669"/>
    <property type="project" value="UniProtKB-SubCell"/>
</dbReference>
<dbReference type="Gene3D" id="2.150.10.10">
    <property type="entry name" value="Serralysin-like metalloprotease, C-terminal"/>
    <property type="match status" value="4"/>
</dbReference>
<evidence type="ECO:0000256" key="1">
    <source>
        <dbReference type="ARBA" id="ARBA00004613"/>
    </source>
</evidence>
<comment type="caution">
    <text evidence="4">The sequence shown here is derived from an EMBL/GenBank/DDBJ whole genome shotgun (WGS) entry which is preliminary data.</text>
</comment>
<gene>
    <name evidence="4" type="ORF">D9R08_06740</name>
</gene>
<feature type="region of interest" description="Disordered" evidence="3">
    <location>
        <begin position="558"/>
        <end position="577"/>
    </location>
</feature>
<name>A0A3L9Y391_9RHOB</name>
<keyword evidence="5" id="KW-1185">Reference proteome</keyword>
<dbReference type="InterPro" id="IPR011049">
    <property type="entry name" value="Serralysin-like_metalloprot_C"/>
</dbReference>
<dbReference type="Proteomes" id="UP000281343">
    <property type="component" value="Unassembled WGS sequence"/>
</dbReference>
<protein>
    <recommendedName>
        <fullName evidence="6">Calcium-binding protein</fullName>
    </recommendedName>
</protein>
<proteinExistence type="predicted"/>
<dbReference type="PRINTS" id="PR00313">
    <property type="entry name" value="CABNDNGRPT"/>
</dbReference>
<dbReference type="AlphaFoldDB" id="A0A3L9Y391"/>
<organism evidence="4 5">
    <name type="scientific">Rhodophyticola porphyridii</name>
    <dbReference type="NCBI Taxonomy" id="1852017"/>
    <lineage>
        <taxon>Bacteria</taxon>
        <taxon>Pseudomonadati</taxon>
        <taxon>Pseudomonadota</taxon>
        <taxon>Alphaproteobacteria</taxon>
        <taxon>Rhodobacterales</taxon>
        <taxon>Roseobacteraceae</taxon>
        <taxon>Rhodophyticola</taxon>
    </lineage>
</organism>
<evidence type="ECO:0000313" key="4">
    <source>
        <dbReference type="EMBL" id="RMA43301.1"/>
    </source>
</evidence>
<dbReference type="PANTHER" id="PTHR38340">
    <property type="entry name" value="S-LAYER PROTEIN"/>
    <property type="match status" value="1"/>
</dbReference>
<comment type="subcellular location">
    <subcellularLocation>
        <location evidence="1">Secreted</location>
    </subcellularLocation>
</comment>